<evidence type="ECO:0000256" key="2">
    <source>
        <dbReference type="ARBA" id="ARBA00006275"/>
    </source>
</evidence>
<organism evidence="8 9">
    <name type="scientific">Rhinopithecimicrobium faecis</name>
    <dbReference type="NCBI Taxonomy" id="2820698"/>
    <lineage>
        <taxon>Bacteria</taxon>
        <taxon>Pseudomonadati</taxon>
        <taxon>Bacteroidota</taxon>
        <taxon>Sphingobacteriia</taxon>
        <taxon>Sphingobacteriales</taxon>
        <taxon>Sphingobacteriaceae</taxon>
        <taxon>Rhinopithecimicrobium</taxon>
    </lineage>
</organism>
<feature type="domain" description="RagB/SusD" evidence="6">
    <location>
        <begin position="330"/>
        <end position="654"/>
    </location>
</feature>
<keyword evidence="4" id="KW-0472">Membrane</keyword>
<evidence type="ECO:0000259" key="7">
    <source>
        <dbReference type="Pfam" id="PF14322"/>
    </source>
</evidence>
<comment type="caution">
    <text evidence="8">The sequence shown here is derived from an EMBL/GenBank/DDBJ whole genome shotgun (WGS) entry which is preliminary data.</text>
</comment>
<name>A0A8T4HAE5_9SPHI</name>
<dbReference type="Pfam" id="PF07980">
    <property type="entry name" value="SusD_RagB"/>
    <property type="match status" value="1"/>
</dbReference>
<sequence>MNFKYKHTFYRLIVLCVTTTGLFSCNKYLDRLPLSNVTPSDYLNTEADLAAYTLGRYNFPSHGGWGVGTFANDNHTDNQATSSYASRWTPGEWRVPAVDGDWNFAQIFNINYFIENTVPKWKSNSISGNAVNIDHYIGEAYFLRAYEYFNKLQALGDFPIIKTNLKDDLAQLTAASVRSPRNEVARFILSDLDSAITLLKDVSPSGKRRISRNAALLFKSRVALFEGSWLKYHAETAFVPGGNSWPGAKSNPNFRLNADQESKFFLEQAKDAAQKVADGIGLTSNTKDNGYNSSANPYFKMFGDENLESYNEVLLWRSFDLGLGIMHTVNHYINRNGGNTGFTKGVVESFTMANGLPIYANNAGYAGDDSISIVKKDRDNRLQLFMKAPGDLLYTDQLSATGKPLTEGYPDIIGLNETKYVTGYGLKKGLSYTYKHSEGQTGVSGSIVFRAVEAYLNYIEAAYLLSGSLDAKASAYWAAIRNRAGVDPDYAKTIQATNMQEEAKRDLAAYSKGQLLTDKTLFNIRRERRLELISEGFRMNDLRRWRALDQLATTPYIIEGMKLWGPMKNWYNDEKGATKLIQPGVAGKTANVSLASESSYLRPYRINVTNTNFVLNGYSWISAHYLNPIALNHFTITSVDGNAANSVIYQNPGWPLVANEGAK</sequence>
<evidence type="ECO:0000313" key="9">
    <source>
        <dbReference type="Proteomes" id="UP000679691"/>
    </source>
</evidence>
<feature type="domain" description="SusD-like N-terminal" evidence="7">
    <location>
        <begin position="27"/>
        <end position="224"/>
    </location>
</feature>
<comment type="similarity">
    <text evidence="2">Belongs to the SusD family.</text>
</comment>
<evidence type="ECO:0000256" key="1">
    <source>
        <dbReference type="ARBA" id="ARBA00004442"/>
    </source>
</evidence>
<dbReference type="InterPro" id="IPR033985">
    <property type="entry name" value="SusD-like_N"/>
</dbReference>
<reference evidence="8" key="1">
    <citation type="submission" date="2021-03" db="EMBL/GenBank/DDBJ databases">
        <authorList>
            <person name="Lu T."/>
            <person name="Wang Q."/>
            <person name="Han X."/>
        </authorList>
    </citation>
    <scope>NUCLEOTIDE SEQUENCE</scope>
    <source>
        <strain evidence="8">WQ 2009</strain>
    </source>
</reference>
<dbReference type="SUPFAM" id="SSF48452">
    <property type="entry name" value="TPR-like"/>
    <property type="match status" value="1"/>
</dbReference>
<gene>
    <name evidence="8" type="ORF">J5U18_09235</name>
</gene>
<proteinExistence type="inferred from homology"/>
<dbReference type="InterPro" id="IPR012944">
    <property type="entry name" value="SusD_RagB_dom"/>
</dbReference>
<dbReference type="Proteomes" id="UP000679691">
    <property type="component" value="Unassembled WGS sequence"/>
</dbReference>
<comment type="subcellular location">
    <subcellularLocation>
        <location evidence="1">Cell outer membrane</location>
    </subcellularLocation>
</comment>
<dbReference type="InterPro" id="IPR011990">
    <property type="entry name" value="TPR-like_helical_dom_sf"/>
</dbReference>
<keyword evidence="5" id="KW-0998">Cell outer membrane</keyword>
<dbReference type="RefSeq" id="WP_353547246.1">
    <property type="nucleotide sequence ID" value="NZ_JAGKSB010000009.1"/>
</dbReference>
<evidence type="ECO:0000259" key="6">
    <source>
        <dbReference type="Pfam" id="PF07980"/>
    </source>
</evidence>
<evidence type="ECO:0000256" key="5">
    <source>
        <dbReference type="ARBA" id="ARBA00023237"/>
    </source>
</evidence>
<dbReference type="Pfam" id="PF14322">
    <property type="entry name" value="SusD-like_3"/>
    <property type="match status" value="1"/>
</dbReference>
<protein>
    <submittedName>
        <fullName evidence="8">RagB/SusD family nutrient uptake outer membrane protein</fullName>
    </submittedName>
</protein>
<evidence type="ECO:0000313" key="8">
    <source>
        <dbReference type="EMBL" id="MBP3943744.1"/>
    </source>
</evidence>
<dbReference type="AlphaFoldDB" id="A0A8T4HAE5"/>
<dbReference type="EMBL" id="JAGKSB010000009">
    <property type="protein sequence ID" value="MBP3943744.1"/>
    <property type="molecule type" value="Genomic_DNA"/>
</dbReference>
<dbReference type="PROSITE" id="PS51257">
    <property type="entry name" value="PROKAR_LIPOPROTEIN"/>
    <property type="match status" value="1"/>
</dbReference>
<keyword evidence="3" id="KW-0732">Signal</keyword>
<dbReference type="GO" id="GO:0009279">
    <property type="term" value="C:cell outer membrane"/>
    <property type="evidence" value="ECO:0007669"/>
    <property type="project" value="UniProtKB-SubCell"/>
</dbReference>
<keyword evidence="9" id="KW-1185">Reference proteome</keyword>
<evidence type="ECO:0000256" key="3">
    <source>
        <dbReference type="ARBA" id="ARBA00022729"/>
    </source>
</evidence>
<dbReference type="Gene3D" id="1.25.40.390">
    <property type="match status" value="1"/>
</dbReference>
<evidence type="ECO:0000256" key="4">
    <source>
        <dbReference type="ARBA" id="ARBA00023136"/>
    </source>
</evidence>
<accession>A0A8T4HAE5</accession>